<reference evidence="5" key="1">
    <citation type="journal article" date="2021" name="Nat. Microbiol.">
        <title>Cocultivation of an ultrasmall environmental parasitic bacterium with lytic ability against bacteria associated with wastewater foams.</title>
        <authorList>
            <person name="Batinovic S."/>
            <person name="Rose J.J.A."/>
            <person name="Ratcliffe J."/>
            <person name="Seviour R.J."/>
            <person name="Petrovski S."/>
        </authorList>
    </citation>
    <scope>NUCLEOTIDE SEQUENCE</scope>
    <source>
        <strain evidence="5">CON9</strain>
    </source>
</reference>
<evidence type="ECO:0000313" key="5">
    <source>
        <dbReference type="EMBL" id="QHN34088.1"/>
    </source>
</evidence>
<feature type="compositionally biased region" description="Low complexity" evidence="3">
    <location>
        <begin position="66"/>
        <end position="86"/>
    </location>
</feature>
<dbReference type="PANTHER" id="PTHR37042:SF4">
    <property type="entry name" value="OUTER MEMBRANE PROTEIN RV1973"/>
    <property type="match status" value="1"/>
</dbReference>
<keyword evidence="6" id="KW-1185">Reference proteome</keyword>
<gene>
    <name evidence="5" type="ORF">GII31_03385</name>
</gene>
<dbReference type="Proteomes" id="UP001059836">
    <property type="component" value="Chromosome"/>
</dbReference>
<dbReference type="RefSeq" id="WP_213246819.1">
    <property type="nucleotide sequence ID" value="NZ_CP045806.1"/>
</dbReference>
<evidence type="ECO:0000256" key="3">
    <source>
        <dbReference type="SAM" id="MobiDB-lite"/>
    </source>
</evidence>
<name>A0ABX6IE77_9ACTN</name>
<feature type="compositionally biased region" description="Basic and acidic residues" evidence="3">
    <location>
        <begin position="107"/>
        <end position="120"/>
    </location>
</feature>
<organism evidence="5 6">
    <name type="scientific">Gordonia pseudamarae</name>
    <dbReference type="NCBI Taxonomy" id="2831662"/>
    <lineage>
        <taxon>Bacteria</taxon>
        <taxon>Bacillati</taxon>
        <taxon>Actinomycetota</taxon>
        <taxon>Actinomycetes</taxon>
        <taxon>Mycobacteriales</taxon>
        <taxon>Gordoniaceae</taxon>
        <taxon>Gordonia</taxon>
    </lineage>
</organism>
<feature type="compositionally biased region" description="Acidic residues" evidence="3">
    <location>
        <begin position="121"/>
        <end position="131"/>
    </location>
</feature>
<sequence>MAEPDQPDSESVTPPASESVTPPASESVTPQASPVRPVRSAPLRRGAKKRPPVPTARPGERDSTDSPDTAEAPDAADATDATDATDVAGVLETTDAPESDNAEEDKAEPGKAEPDKAEPDKAEEDTAEEADGAGAEPTAAQPGAVEPEPSEVERSLGYRERRRGRTRPSPPAGASAPVAFRGRRIAPVRAIVVASAVAVIVACTVVAVVAGLGIERQNTKDRLRAEYSDFASQVIVNLTSFSPKTTDNALRTLERQTSGRAKTQISESIEQVTSLVKSTNVETRTTVLSSAVTKATDDEGSVIMVYGWEQRSLDGKTEPEYQTFRWRVDVTRINGELKMTNFEWVT</sequence>
<keyword evidence="4" id="KW-0812">Transmembrane</keyword>
<proteinExistence type="predicted"/>
<feature type="region of interest" description="Disordered" evidence="3">
    <location>
        <begin position="1"/>
        <end position="177"/>
    </location>
</feature>
<keyword evidence="2 4" id="KW-0472">Membrane</keyword>
<evidence type="ECO:0000313" key="6">
    <source>
        <dbReference type="Proteomes" id="UP001059836"/>
    </source>
</evidence>
<dbReference type="PANTHER" id="PTHR37042">
    <property type="entry name" value="OUTER MEMBRANE PROTEIN RV1973"/>
    <property type="match status" value="1"/>
</dbReference>
<dbReference type="EMBL" id="CP045809">
    <property type="protein sequence ID" value="QHN34088.1"/>
    <property type="molecule type" value="Genomic_DNA"/>
</dbReference>
<feature type="transmembrane region" description="Helical" evidence="4">
    <location>
        <begin position="190"/>
        <end position="214"/>
    </location>
</feature>
<feature type="compositionally biased region" description="Acidic residues" evidence="3">
    <location>
        <begin position="95"/>
        <end position="106"/>
    </location>
</feature>
<protein>
    <recommendedName>
        <fullName evidence="7">Mce-associated membrane protein</fullName>
    </recommendedName>
</protein>
<feature type="compositionally biased region" description="Polar residues" evidence="3">
    <location>
        <begin position="9"/>
        <end position="32"/>
    </location>
</feature>
<keyword evidence="4" id="KW-1133">Transmembrane helix</keyword>
<evidence type="ECO:0000256" key="4">
    <source>
        <dbReference type="SAM" id="Phobius"/>
    </source>
</evidence>
<evidence type="ECO:0000256" key="1">
    <source>
        <dbReference type="ARBA" id="ARBA00004370"/>
    </source>
</evidence>
<evidence type="ECO:0000256" key="2">
    <source>
        <dbReference type="ARBA" id="ARBA00023136"/>
    </source>
</evidence>
<evidence type="ECO:0008006" key="7">
    <source>
        <dbReference type="Google" id="ProtNLM"/>
    </source>
</evidence>
<comment type="subcellular location">
    <subcellularLocation>
        <location evidence="1">Membrane</location>
    </subcellularLocation>
</comment>
<accession>A0ABX6IE77</accession>